<evidence type="ECO:0000256" key="1">
    <source>
        <dbReference type="ARBA" id="ARBA00004236"/>
    </source>
</evidence>
<keyword evidence="3 9" id="KW-0349">Heme</keyword>
<feature type="binding site" description="covalent" evidence="9">
    <location>
        <position position="342"/>
    </location>
    <ligand>
        <name>heme c</name>
        <dbReference type="ChEBI" id="CHEBI:61717"/>
        <label>3</label>
    </ligand>
</feature>
<evidence type="ECO:0000256" key="3">
    <source>
        <dbReference type="ARBA" id="ARBA00022617"/>
    </source>
</evidence>
<proteinExistence type="predicted"/>
<keyword evidence="2" id="KW-1003">Cell membrane</keyword>
<dbReference type="GO" id="GO:0009055">
    <property type="term" value="F:electron transfer activity"/>
    <property type="evidence" value="ECO:0007669"/>
    <property type="project" value="InterPro"/>
</dbReference>
<evidence type="ECO:0000256" key="8">
    <source>
        <dbReference type="ARBA" id="ARBA00023136"/>
    </source>
</evidence>
<evidence type="ECO:0000256" key="6">
    <source>
        <dbReference type="ARBA" id="ARBA00022737"/>
    </source>
</evidence>
<evidence type="ECO:0000256" key="4">
    <source>
        <dbReference type="ARBA" id="ARBA00022723"/>
    </source>
</evidence>
<comment type="cofactor">
    <cofactor evidence="9">
        <name>heme c</name>
        <dbReference type="ChEBI" id="CHEBI:61717"/>
    </cofactor>
    <text evidence="9">Binds 3 heme c groups covalently per subunit.</text>
</comment>
<accession>A0AAW7DNP5</accession>
<gene>
    <name evidence="12" type="ORF">HX099_03640</name>
</gene>
<dbReference type="InterPro" id="IPR014353">
    <property type="entry name" value="Membr-bd_ADH_cyt_c"/>
</dbReference>
<dbReference type="PROSITE" id="PS51007">
    <property type="entry name" value="CYTC"/>
    <property type="match status" value="3"/>
</dbReference>
<feature type="domain" description="Cytochrome c" evidence="11">
    <location>
        <begin position="326"/>
        <end position="415"/>
    </location>
</feature>
<evidence type="ECO:0000256" key="5">
    <source>
        <dbReference type="ARBA" id="ARBA00022729"/>
    </source>
</evidence>
<keyword evidence="5" id="KW-0732">Signal</keyword>
<evidence type="ECO:0000256" key="9">
    <source>
        <dbReference type="PIRSR" id="PIRSR000018-50"/>
    </source>
</evidence>
<evidence type="ECO:0000259" key="11">
    <source>
        <dbReference type="PROSITE" id="PS51007"/>
    </source>
</evidence>
<feature type="binding site" description="axial binding residue" evidence="10">
    <location>
        <position position="61"/>
    </location>
    <ligand>
        <name>heme c</name>
        <dbReference type="ChEBI" id="CHEBI:61717"/>
        <label>1</label>
    </ligand>
    <ligandPart>
        <name>Fe</name>
        <dbReference type="ChEBI" id="CHEBI:18248"/>
    </ligandPart>
</feature>
<dbReference type="Pfam" id="PF00034">
    <property type="entry name" value="Cytochrom_C"/>
    <property type="match status" value="1"/>
</dbReference>
<dbReference type="GO" id="GO:0005506">
    <property type="term" value="F:iron ion binding"/>
    <property type="evidence" value="ECO:0007669"/>
    <property type="project" value="InterPro"/>
</dbReference>
<feature type="binding site" description="covalent" evidence="9">
    <location>
        <position position="204"/>
    </location>
    <ligand>
        <name>heme c</name>
        <dbReference type="ChEBI" id="CHEBI:61717"/>
        <label>2</label>
    </ligand>
</feature>
<dbReference type="PIRSF" id="PIRSF000018">
    <property type="entry name" value="Mb_ADH_cyt_c"/>
    <property type="match status" value="1"/>
</dbReference>
<evidence type="ECO:0000256" key="10">
    <source>
        <dbReference type="PIRSR" id="PIRSR000018-51"/>
    </source>
</evidence>
<keyword evidence="8" id="KW-0472">Membrane</keyword>
<evidence type="ECO:0000256" key="2">
    <source>
        <dbReference type="ARBA" id="ARBA00022475"/>
    </source>
</evidence>
<feature type="domain" description="Cytochrome c" evidence="11">
    <location>
        <begin position="43"/>
        <end position="146"/>
    </location>
</feature>
<feature type="binding site" description="covalent" evidence="9">
    <location>
        <position position="339"/>
    </location>
    <ligand>
        <name>heme c</name>
        <dbReference type="ChEBI" id="CHEBI:61717"/>
        <label>3</label>
    </ligand>
</feature>
<dbReference type="Gene3D" id="1.10.760.10">
    <property type="entry name" value="Cytochrome c-like domain"/>
    <property type="match status" value="3"/>
</dbReference>
<dbReference type="GO" id="GO:0020037">
    <property type="term" value="F:heme binding"/>
    <property type="evidence" value="ECO:0007669"/>
    <property type="project" value="InterPro"/>
</dbReference>
<feature type="binding site" description="axial binding residue" evidence="10">
    <location>
        <position position="208"/>
    </location>
    <ligand>
        <name>heme c</name>
        <dbReference type="ChEBI" id="CHEBI:61717"/>
        <label>2</label>
    </ligand>
    <ligandPart>
        <name>Fe</name>
        <dbReference type="ChEBI" id="CHEBI:18248"/>
    </ligandPart>
</feature>
<dbReference type="InterPro" id="IPR009056">
    <property type="entry name" value="Cyt_c-like_dom"/>
</dbReference>
<dbReference type="InterPro" id="IPR051459">
    <property type="entry name" value="Cytochrome_c-type_DH"/>
</dbReference>
<dbReference type="PANTHER" id="PTHR35008">
    <property type="entry name" value="BLL4482 PROTEIN-RELATED"/>
    <property type="match status" value="1"/>
</dbReference>
<keyword evidence="6" id="KW-0677">Repeat</keyword>
<dbReference type="EMBL" id="JACANB010000002">
    <property type="protein sequence ID" value="MDM1695760.1"/>
    <property type="molecule type" value="Genomic_DNA"/>
</dbReference>
<feature type="binding site" description="covalent" evidence="9">
    <location>
        <position position="57"/>
    </location>
    <ligand>
        <name>heme c</name>
        <dbReference type="ChEBI" id="CHEBI:61717"/>
        <label>1</label>
    </ligand>
</feature>
<evidence type="ECO:0000256" key="7">
    <source>
        <dbReference type="ARBA" id="ARBA00023004"/>
    </source>
</evidence>
<keyword evidence="7 10" id="KW-0408">Iron</keyword>
<dbReference type="Proteomes" id="UP001173465">
    <property type="component" value="Unassembled WGS sequence"/>
</dbReference>
<name>A0AAW7DNP5_9GAMM</name>
<protein>
    <submittedName>
        <fullName evidence="12">Cytochrome c</fullName>
    </submittedName>
</protein>
<feature type="binding site" description="covalent" evidence="9">
    <location>
        <position position="60"/>
    </location>
    <ligand>
        <name>heme c</name>
        <dbReference type="ChEBI" id="CHEBI:61717"/>
        <label>1</label>
    </ligand>
</feature>
<evidence type="ECO:0000313" key="13">
    <source>
        <dbReference type="Proteomes" id="UP001173465"/>
    </source>
</evidence>
<evidence type="ECO:0000313" key="12">
    <source>
        <dbReference type="EMBL" id="MDM1695760.1"/>
    </source>
</evidence>
<dbReference type="AlphaFoldDB" id="A0AAW7DNP5"/>
<feature type="domain" description="Cytochrome c" evidence="11">
    <location>
        <begin position="189"/>
        <end position="302"/>
    </location>
</feature>
<dbReference type="RefSeq" id="WP_286593255.1">
    <property type="nucleotide sequence ID" value="NZ_JACANB010000002.1"/>
</dbReference>
<reference evidence="12" key="1">
    <citation type="submission" date="2020-06" db="EMBL/GenBank/DDBJ databases">
        <authorList>
            <person name="Dong N."/>
        </authorList>
    </citation>
    <scope>NUCLEOTIDE SEQUENCE</scope>
    <source>
        <strain evidence="12">DF46-2-2</strain>
    </source>
</reference>
<feature type="binding site" description="covalent" evidence="9">
    <location>
        <position position="207"/>
    </location>
    <ligand>
        <name>heme c</name>
        <dbReference type="ChEBI" id="CHEBI:61717"/>
        <label>2</label>
    </ligand>
</feature>
<dbReference type="SUPFAM" id="SSF46626">
    <property type="entry name" value="Cytochrome c"/>
    <property type="match status" value="3"/>
</dbReference>
<sequence length="467" mass="50926">MGLVKRMGVVGVVGFAAVLGFAYSVPHWYAPKQEAEVNIHDPELIKKGEYAAIAGDCVACHTAPRGKPFAGGLAMHTPLGAIYSTNITPDPETGIGNYSYADFERAVRRGIRPDNVSMYPAMPSPSYQIVSDDEIKAMYAYFMSSVEAVRQDNHASSIPWPFNMRWPLALWQVMFAQPREFVVDPAATPEVQRGAYLVEGLAHCGACHTPRGIAFQEKSLHAKDGDHFLGGAVLEGWYAKSLRGEGTGLATWTEDELYDFLRSGRTEKTAAFGSMADVVSHSLQHMTDADVRSIAKYIKQLPAKKGYAVERQQQADTTTGALLDGDYSAKGALVYVEHCAACHRLDGKGAPRIFPALAGNSIVFAEDPSSLIQVTLEGGYMPATRHDVMTFAMPGFEHLTDTEVADVLTFIRQGWTNQASAIDVKDVARMRKLVVNKPAHYVPEGYLAEGYVADNDRSAESAGDQHE</sequence>
<comment type="subcellular location">
    <subcellularLocation>
        <location evidence="1">Cell membrane</location>
    </subcellularLocation>
</comment>
<keyword evidence="4 10" id="KW-0479">Metal-binding</keyword>
<dbReference type="GO" id="GO:0005886">
    <property type="term" value="C:plasma membrane"/>
    <property type="evidence" value="ECO:0007669"/>
    <property type="project" value="UniProtKB-SubCell"/>
</dbReference>
<comment type="caution">
    <text evidence="12">The sequence shown here is derived from an EMBL/GenBank/DDBJ whole genome shotgun (WGS) entry which is preliminary data.</text>
</comment>
<organism evidence="12 13">
    <name type="scientific">Thiopseudomonas alkaliphila</name>
    <dbReference type="NCBI Taxonomy" id="1697053"/>
    <lineage>
        <taxon>Bacteria</taxon>
        <taxon>Pseudomonadati</taxon>
        <taxon>Pseudomonadota</taxon>
        <taxon>Gammaproteobacteria</taxon>
        <taxon>Pseudomonadales</taxon>
        <taxon>Pseudomonadaceae</taxon>
        <taxon>Thiopseudomonas</taxon>
    </lineage>
</organism>
<dbReference type="InterPro" id="IPR036909">
    <property type="entry name" value="Cyt_c-like_dom_sf"/>
</dbReference>
<dbReference type="GO" id="GO:0016614">
    <property type="term" value="F:oxidoreductase activity, acting on CH-OH group of donors"/>
    <property type="evidence" value="ECO:0007669"/>
    <property type="project" value="InterPro"/>
</dbReference>
<reference evidence="12" key="2">
    <citation type="journal article" date="2022" name="Sci. Total Environ.">
        <title>Prevalence, transmission, and molecular epidemiology of tet(X)-positive bacteria among humans, animals, and environmental niches in China: An epidemiological, and genomic-based study.</title>
        <authorList>
            <person name="Dong N."/>
            <person name="Zeng Y."/>
            <person name="Cai C."/>
            <person name="Sun C."/>
            <person name="Lu J."/>
            <person name="Liu C."/>
            <person name="Zhou H."/>
            <person name="Sun Q."/>
            <person name="Shu L."/>
            <person name="Wang H."/>
            <person name="Wang Y."/>
            <person name="Wang S."/>
            <person name="Wu C."/>
            <person name="Chan E.W."/>
            <person name="Chen G."/>
            <person name="Shen Z."/>
            <person name="Chen S."/>
            <person name="Zhang R."/>
        </authorList>
    </citation>
    <scope>NUCLEOTIDE SEQUENCE</scope>
    <source>
        <strain evidence="12">DF46-2-2</strain>
    </source>
</reference>
<feature type="binding site" description="axial binding residue" evidence="10">
    <location>
        <position position="343"/>
    </location>
    <ligand>
        <name>heme c</name>
        <dbReference type="ChEBI" id="CHEBI:61717"/>
        <label>3</label>
    </ligand>
    <ligandPart>
        <name>Fe</name>
        <dbReference type="ChEBI" id="CHEBI:18248"/>
    </ligandPart>
</feature>
<dbReference type="PANTHER" id="PTHR35008:SF8">
    <property type="entry name" value="ALCOHOL DEHYDROGENASE CYTOCHROME C SUBUNIT"/>
    <property type="match status" value="1"/>
</dbReference>